<dbReference type="CDD" id="cd01284">
    <property type="entry name" value="Riboflavin_deaminase-reductase"/>
    <property type="match status" value="1"/>
</dbReference>
<comment type="similarity">
    <text evidence="5 12">In the C-terminal section; belongs to the HTP reductase family.</text>
</comment>
<evidence type="ECO:0000256" key="10">
    <source>
        <dbReference type="ARBA" id="ARBA00023002"/>
    </source>
</evidence>
<reference evidence="17 18" key="1">
    <citation type="submission" date="2015-11" db="EMBL/GenBank/DDBJ databases">
        <title>Description and complete genome sequence of a novel strain predominating in hypersaline microbial mats and representing a new family of the Bacteriodetes phylum.</title>
        <authorList>
            <person name="Spring S."/>
            <person name="Bunk B."/>
            <person name="Sproer C."/>
            <person name="Klenk H.-P."/>
        </authorList>
    </citation>
    <scope>NUCLEOTIDE SEQUENCE [LARGE SCALE GENOMIC DNA]</scope>
    <source>
        <strain evidence="17 18">L21-Spi-D4</strain>
    </source>
</reference>
<proteinExistence type="inferred from homology"/>
<feature type="binding site" evidence="14">
    <location>
        <position position="220"/>
    </location>
    <ligand>
        <name>substrate</name>
    </ligand>
</feature>
<sequence>MGQEITDFDKSMMQRCFKLAENGAGHVAPNPMVGCVITHDDKIIGEGFHRAYGKPHAEVNAIHSVKKIDLLKKATLYVNLEPCAHHGKTPPCSDLIAAHQIPRVVISNVDPYAKVAGKGIEKLEAAGTEVIHGVEKAQGWFLNRRFFTYHTKKRPWIILKWAESADGFLDIYRDNADDLRPTWLTNQMAKHLVHRWRAEEQSILVGQNTALLDNPKLNTREWYGANPLRILIDPELKVPSGYHILDKNQKTLVFNWVKAEQNSTIEYIKIGQESSIIHAVIEELYNRSVQSVIVEGGAYVLQNFIDANMWDEVRRFIGEIHLKDGIKAPEFKEIPASKTPMGNSILYKYFREAIV</sequence>
<comment type="catalytic activity">
    <reaction evidence="12">
        <text>5-amino-6-(5-phospho-D-ribitylamino)uracil + NADP(+) = 5-amino-6-(5-phospho-D-ribosylamino)uracil + NADPH + H(+)</text>
        <dbReference type="Rhea" id="RHEA:17845"/>
        <dbReference type="ChEBI" id="CHEBI:15378"/>
        <dbReference type="ChEBI" id="CHEBI:57783"/>
        <dbReference type="ChEBI" id="CHEBI:58349"/>
        <dbReference type="ChEBI" id="CHEBI:58421"/>
        <dbReference type="ChEBI" id="CHEBI:58453"/>
        <dbReference type="EC" id="1.1.1.193"/>
    </reaction>
</comment>
<feature type="binding site" evidence="15">
    <location>
        <position position="56"/>
    </location>
    <ligand>
        <name>Zn(2+)</name>
        <dbReference type="ChEBI" id="CHEBI:29105"/>
        <note>catalytic</note>
    </ligand>
</feature>
<evidence type="ECO:0000313" key="17">
    <source>
        <dbReference type="EMBL" id="ALO16128.1"/>
    </source>
</evidence>
<feature type="binding site" evidence="14">
    <location>
        <position position="183"/>
    </location>
    <ligand>
        <name>substrate</name>
    </ligand>
</feature>
<keyword evidence="10 12" id="KW-0560">Oxidoreductase</keyword>
<keyword evidence="8 12" id="KW-0862">Zinc</keyword>
<dbReference type="PANTHER" id="PTHR38011:SF7">
    <property type="entry name" value="2,5-DIAMINO-6-RIBOSYLAMINO-4(3H)-PYRIMIDINONE 5'-PHOSPHATE REDUCTASE"/>
    <property type="match status" value="1"/>
</dbReference>
<organism evidence="17 18">
    <name type="scientific">Salinivirga cyanobacteriivorans</name>
    <dbReference type="NCBI Taxonomy" id="1307839"/>
    <lineage>
        <taxon>Bacteria</taxon>
        <taxon>Pseudomonadati</taxon>
        <taxon>Bacteroidota</taxon>
        <taxon>Bacteroidia</taxon>
        <taxon>Bacteroidales</taxon>
        <taxon>Salinivirgaceae</taxon>
        <taxon>Salinivirga</taxon>
    </lineage>
</organism>
<feature type="active site" description="Proton donor" evidence="13">
    <location>
        <position position="58"/>
    </location>
</feature>
<feature type="domain" description="CMP/dCMP-type deaminase" evidence="16">
    <location>
        <begin position="7"/>
        <end position="131"/>
    </location>
</feature>
<dbReference type="EC" id="1.1.1.193" evidence="12"/>
<evidence type="ECO:0000256" key="2">
    <source>
        <dbReference type="ARBA" id="ARBA00004882"/>
    </source>
</evidence>
<keyword evidence="9 12" id="KW-0521">NADP</keyword>
<feature type="binding site" evidence="14">
    <location>
        <position position="217"/>
    </location>
    <ligand>
        <name>substrate</name>
    </ligand>
</feature>
<evidence type="ECO:0000256" key="9">
    <source>
        <dbReference type="ARBA" id="ARBA00022857"/>
    </source>
</evidence>
<evidence type="ECO:0000256" key="12">
    <source>
        <dbReference type="PIRNR" id="PIRNR006769"/>
    </source>
</evidence>
<keyword evidence="18" id="KW-1185">Reference proteome</keyword>
<evidence type="ECO:0000256" key="6">
    <source>
        <dbReference type="ARBA" id="ARBA00022619"/>
    </source>
</evidence>
<dbReference type="UniPathway" id="UPA00275">
    <property type="reaction ID" value="UER00401"/>
</dbReference>
<comment type="similarity">
    <text evidence="4 12">In the N-terminal section; belongs to the cytidine and deoxycytidylate deaminase family.</text>
</comment>
<feature type="binding site" evidence="15">
    <location>
        <position position="92"/>
    </location>
    <ligand>
        <name>Zn(2+)</name>
        <dbReference type="ChEBI" id="CHEBI:29105"/>
        <note>catalytic</note>
    </ligand>
</feature>
<dbReference type="EMBL" id="CP013118">
    <property type="protein sequence ID" value="ALO16128.1"/>
    <property type="molecule type" value="Genomic_DNA"/>
</dbReference>
<dbReference type="SUPFAM" id="SSF53597">
    <property type="entry name" value="Dihydrofolate reductase-like"/>
    <property type="match status" value="1"/>
</dbReference>
<feature type="binding site" evidence="14">
    <location>
        <position position="162"/>
    </location>
    <ligand>
        <name>NADP(+)</name>
        <dbReference type="ChEBI" id="CHEBI:58349"/>
    </ligand>
</feature>
<dbReference type="STRING" id="1307839.L21SP5_02504"/>
<dbReference type="PROSITE" id="PS00903">
    <property type="entry name" value="CYT_DCMP_DEAMINASES_1"/>
    <property type="match status" value="1"/>
</dbReference>
<dbReference type="GO" id="GO:0008270">
    <property type="term" value="F:zinc ion binding"/>
    <property type="evidence" value="ECO:0007669"/>
    <property type="project" value="InterPro"/>
</dbReference>
<evidence type="ECO:0000256" key="8">
    <source>
        <dbReference type="ARBA" id="ARBA00022833"/>
    </source>
</evidence>
<evidence type="ECO:0000259" key="16">
    <source>
        <dbReference type="PROSITE" id="PS51747"/>
    </source>
</evidence>
<protein>
    <recommendedName>
        <fullName evidence="12">Riboflavin biosynthesis protein RibD</fullName>
    </recommendedName>
    <domain>
        <recommendedName>
            <fullName evidence="12">Diaminohydroxyphosphoribosylaminopyrimidine deaminase</fullName>
            <shortName evidence="12">DRAP deaminase</shortName>
            <ecNumber evidence="12">3.5.4.26</ecNumber>
        </recommendedName>
        <alternativeName>
            <fullName evidence="12">Riboflavin-specific deaminase</fullName>
        </alternativeName>
    </domain>
    <domain>
        <recommendedName>
            <fullName evidence="12">5-amino-6-(5-phosphoribosylamino)uracil reductase</fullName>
            <ecNumber evidence="12">1.1.1.193</ecNumber>
        </recommendedName>
        <alternativeName>
            <fullName evidence="12">HTP reductase</fullName>
        </alternativeName>
    </domain>
</protein>
<dbReference type="NCBIfam" id="TIGR00326">
    <property type="entry name" value="eubact_ribD"/>
    <property type="match status" value="1"/>
</dbReference>
<dbReference type="RefSeq" id="WP_205627926.1">
    <property type="nucleotide sequence ID" value="NZ_CP013118.1"/>
</dbReference>
<comment type="cofactor">
    <cofactor evidence="12 15">
        <name>Zn(2+)</name>
        <dbReference type="ChEBI" id="CHEBI:29105"/>
    </cofactor>
    <text evidence="12 15">Binds 1 zinc ion.</text>
</comment>
<dbReference type="InterPro" id="IPR016193">
    <property type="entry name" value="Cytidine_deaminase-like"/>
</dbReference>
<keyword evidence="11" id="KW-0511">Multifunctional enzyme</keyword>
<dbReference type="InterPro" id="IPR050765">
    <property type="entry name" value="Riboflavin_Biosynth_HTPR"/>
</dbReference>
<keyword evidence="6 12" id="KW-0686">Riboflavin biosynthesis</keyword>
<dbReference type="PIRSF" id="PIRSF006769">
    <property type="entry name" value="RibD"/>
    <property type="match status" value="1"/>
</dbReference>
<evidence type="ECO:0000256" key="1">
    <source>
        <dbReference type="ARBA" id="ARBA00002151"/>
    </source>
</evidence>
<dbReference type="InterPro" id="IPR002125">
    <property type="entry name" value="CMP_dCMP_dom"/>
</dbReference>
<dbReference type="KEGG" id="blq:L21SP5_02504"/>
<dbReference type="Pfam" id="PF00383">
    <property type="entry name" value="dCMP_cyt_deam_1"/>
    <property type="match status" value="1"/>
</dbReference>
<dbReference type="SUPFAM" id="SSF53927">
    <property type="entry name" value="Cytidine deaminase-like"/>
    <property type="match status" value="1"/>
</dbReference>
<dbReference type="PROSITE" id="PS51747">
    <property type="entry name" value="CYT_DCMP_DEAMINASES_2"/>
    <property type="match status" value="1"/>
</dbReference>
<evidence type="ECO:0000256" key="3">
    <source>
        <dbReference type="ARBA" id="ARBA00004910"/>
    </source>
</evidence>
<evidence type="ECO:0000256" key="4">
    <source>
        <dbReference type="ARBA" id="ARBA00005259"/>
    </source>
</evidence>
<evidence type="ECO:0000256" key="14">
    <source>
        <dbReference type="PIRSR" id="PIRSR006769-2"/>
    </source>
</evidence>
<dbReference type="PATRIC" id="fig|1307839.3.peg.2630"/>
<dbReference type="PANTHER" id="PTHR38011">
    <property type="entry name" value="DIHYDROFOLATE REDUCTASE FAMILY PROTEIN (AFU_ORTHOLOGUE AFUA_8G06820)"/>
    <property type="match status" value="1"/>
</dbReference>
<dbReference type="InterPro" id="IPR016192">
    <property type="entry name" value="APOBEC/CMP_deaminase_Zn-bd"/>
</dbReference>
<evidence type="ECO:0000256" key="15">
    <source>
        <dbReference type="PIRSR" id="PIRSR006769-3"/>
    </source>
</evidence>
<dbReference type="GO" id="GO:0008703">
    <property type="term" value="F:5-amino-6-(5-phosphoribosylamino)uracil reductase activity"/>
    <property type="evidence" value="ECO:0007669"/>
    <property type="project" value="UniProtKB-EC"/>
</dbReference>
<evidence type="ECO:0000256" key="5">
    <source>
        <dbReference type="ARBA" id="ARBA00007417"/>
    </source>
</evidence>
<feature type="binding site" evidence="14">
    <location>
        <position position="209"/>
    </location>
    <ligand>
        <name>NADP(+)</name>
        <dbReference type="ChEBI" id="CHEBI:58349"/>
    </ligand>
</feature>
<comment type="pathway">
    <text evidence="2 12">Cofactor biosynthesis; riboflavin biosynthesis; 5-amino-6-(D-ribitylamino)uracil from GTP: step 2/4.</text>
</comment>
<dbReference type="AlphaFoldDB" id="A0A0S2I1D9"/>
<feature type="binding site" evidence="14">
    <location>
        <position position="197"/>
    </location>
    <ligand>
        <name>substrate</name>
    </ligand>
</feature>
<dbReference type="InterPro" id="IPR024072">
    <property type="entry name" value="DHFR-like_dom_sf"/>
</dbReference>
<feature type="binding site" evidence="15">
    <location>
        <position position="83"/>
    </location>
    <ligand>
        <name>Zn(2+)</name>
        <dbReference type="ChEBI" id="CHEBI:29105"/>
        <note>catalytic</note>
    </ligand>
</feature>
<evidence type="ECO:0000256" key="13">
    <source>
        <dbReference type="PIRSR" id="PIRSR006769-1"/>
    </source>
</evidence>
<comment type="catalytic activity">
    <reaction evidence="12">
        <text>2,5-diamino-6-hydroxy-4-(5-phosphoribosylamino)-pyrimidine + H2O + H(+) = 5-amino-6-(5-phospho-D-ribosylamino)uracil + NH4(+)</text>
        <dbReference type="Rhea" id="RHEA:21868"/>
        <dbReference type="ChEBI" id="CHEBI:15377"/>
        <dbReference type="ChEBI" id="CHEBI:15378"/>
        <dbReference type="ChEBI" id="CHEBI:28938"/>
        <dbReference type="ChEBI" id="CHEBI:58453"/>
        <dbReference type="ChEBI" id="CHEBI:58614"/>
        <dbReference type="EC" id="3.5.4.26"/>
    </reaction>
</comment>
<dbReference type="Pfam" id="PF01872">
    <property type="entry name" value="RibD_C"/>
    <property type="match status" value="1"/>
</dbReference>
<dbReference type="Gene3D" id="3.40.140.10">
    <property type="entry name" value="Cytidine Deaminase, domain 2"/>
    <property type="match status" value="1"/>
</dbReference>
<dbReference type="GO" id="GO:0009231">
    <property type="term" value="P:riboflavin biosynthetic process"/>
    <property type="evidence" value="ECO:0007669"/>
    <property type="project" value="UniProtKB-UniPathway"/>
</dbReference>
<keyword evidence="7 12" id="KW-0479">Metal-binding</keyword>
<name>A0A0S2I1D9_9BACT</name>
<dbReference type="GO" id="GO:0008835">
    <property type="term" value="F:diaminohydroxyphosphoribosylaminopyrimidine deaminase activity"/>
    <property type="evidence" value="ECO:0007669"/>
    <property type="project" value="UniProtKB-EC"/>
</dbReference>
<feature type="binding site" evidence="14">
    <location>
        <position position="295"/>
    </location>
    <ligand>
        <name>substrate</name>
    </ligand>
</feature>
<dbReference type="EC" id="3.5.4.26" evidence="12"/>
<evidence type="ECO:0000313" key="18">
    <source>
        <dbReference type="Proteomes" id="UP000064893"/>
    </source>
</evidence>
<dbReference type="InterPro" id="IPR002734">
    <property type="entry name" value="RibDG_C"/>
</dbReference>
<evidence type="ECO:0000256" key="7">
    <source>
        <dbReference type="ARBA" id="ARBA00022723"/>
    </source>
</evidence>
<evidence type="ECO:0000256" key="11">
    <source>
        <dbReference type="ARBA" id="ARBA00023268"/>
    </source>
</evidence>
<dbReference type="InterPro" id="IPR004794">
    <property type="entry name" value="Eubact_RibD"/>
</dbReference>
<keyword evidence="12" id="KW-0378">Hydrolase</keyword>
<comment type="function">
    <text evidence="1 12">Converts 2,5-diamino-6-(ribosylamino)-4(3h)-pyrimidinone 5'-phosphate into 5-amino-6-(ribosylamino)-2,4(1h,3h)-pyrimidinedione 5'-phosphate.</text>
</comment>
<comment type="pathway">
    <text evidence="3 12">Cofactor biosynthesis; riboflavin biosynthesis; 5-amino-6-(D-ribitylamino)uracil from GTP: step 3/4.</text>
</comment>
<dbReference type="Gene3D" id="3.40.430.10">
    <property type="entry name" value="Dihydrofolate Reductase, subunit A"/>
    <property type="match status" value="1"/>
</dbReference>
<feature type="binding site" evidence="14">
    <location>
        <position position="213"/>
    </location>
    <ligand>
        <name>NADP(+)</name>
        <dbReference type="ChEBI" id="CHEBI:58349"/>
    </ligand>
</feature>
<dbReference type="Proteomes" id="UP000064893">
    <property type="component" value="Chromosome"/>
</dbReference>
<accession>A0A0S2I1D9</accession>
<gene>
    <name evidence="17" type="primary">ribD</name>
    <name evidence="17" type="ORF">L21SP5_02504</name>
</gene>